<dbReference type="GeneID" id="5037373"/>
<dbReference type="KEGG" id="ptm:GSPATT00018409001"/>
<dbReference type="EMBL" id="CT868496">
    <property type="protein sequence ID" value="CAK84191.1"/>
    <property type="molecule type" value="Genomic_DNA"/>
</dbReference>
<dbReference type="SUPFAM" id="SSF81837">
    <property type="entry name" value="BEACH domain"/>
    <property type="match status" value="1"/>
</dbReference>
<dbReference type="CDD" id="cd06071">
    <property type="entry name" value="Beach"/>
    <property type="match status" value="1"/>
</dbReference>
<organism evidence="3 4">
    <name type="scientific">Paramecium tetraurelia</name>
    <dbReference type="NCBI Taxonomy" id="5888"/>
    <lineage>
        <taxon>Eukaryota</taxon>
        <taxon>Sar</taxon>
        <taxon>Alveolata</taxon>
        <taxon>Ciliophora</taxon>
        <taxon>Intramacronucleata</taxon>
        <taxon>Oligohymenophorea</taxon>
        <taxon>Peniculida</taxon>
        <taxon>Parameciidae</taxon>
        <taxon>Paramecium</taxon>
    </lineage>
</organism>
<dbReference type="PANTHER" id="PTHR13743">
    <property type="entry name" value="BEIGE/BEACH-RELATED"/>
    <property type="match status" value="1"/>
</dbReference>
<evidence type="ECO:0000259" key="1">
    <source>
        <dbReference type="PROSITE" id="PS50197"/>
    </source>
</evidence>
<dbReference type="PANTHER" id="PTHR13743:SF112">
    <property type="entry name" value="BEACH DOMAIN-CONTAINING PROTEIN"/>
    <property type="match status" value="1"/>
</dbReference>
<dbReference type="SUPFAM" id="SSF50729">
    <property type="entry name" value="PH domain-like"/>
    <property type="match status" value="1"/>
</dbReference>
<dbReference type="SUPFAM" id="SSF50978">
    <property type="entry name" value="WD40 repeat-like"/>
    <property type="match status" value="1"/>
</dbReference>
<gene>
    <name evidence="3" type="ORF">GSPATT00018409001</name>
</gene>
<dbReference type="Pfam" id="PF14844">
    <property type="entry name" value="PH_BEACH"/>
    <property type="match status" value="1"/>
</dbReference>
<dbReference type="OrthoDB" id="10374108at2759"/>
<dbReference type="InterPro" id="IPR011993">
    <property type="entry name" value="PH-like_dom_sf"/>
</dbReference>
<evidence type="ECO:0000313" key="4">
    <source>
        <dbReference type="Proteomes" id="UP000000600"/>
    </source>
</evidence>
<protein>
    <recommendedName>
        <fullName evidence="5">BEACH domain-containing protein</fullName>
    </recommendedName>
</protein>
<dbReference type="Gene3D" id="2.30.29.30">
    <property type="entry name" value="Pleckstrin-homology domain (PH domain)/Phosphotyrosine-binding domain (PTB)"/>
    <property type="match status" value="1"/>
</dbReference>
<feature type="domain" description="BEACH-type PH" evidence="2">
    <location>
        <begin position="1205"/>
        <end position="1314"/>
    </location>
</feature>
<dbReference type="Pfam" id="PF02138">
    <property type="entry name" value="Beach"/>
    <property type="match status" value="1"/>
</dbReference>
<evidence type="ECO:0000313" key="3">
    <source>
        <dbReference type="EMBL" id="CAK84191.1"/>
    </source>
</evidence>
<dbReference type="InterPro" id="IPR036372">
    <property type="entry name" value="BEACH_dom_sf"/>
</dbReference>
<dbReference type="Gene3D" id="1.10.1540.10">
    <property type="entry name" value="BEACH domain"/>
    <property type="match status" value="1"/>
</dbReference>
<feature type="domain" description="BEACH" evidence="1">
    <location>
        <begin position="1321"/>
        <end position="1603"/>
    </location>
</feature>
<dbReference type="HOGENOM" id="CLU_000500_0_0_1"/>
<dbReference type="InterPro" id="IPR036322">
    <property type="entry name" value="WD40_repeat_dom_sf"/>
</dbReference>
<dbReference type="PROSITE" id="PS50197">
    <property type="entry name" value="BEACH"/>
    <property type="match status" value="1"/>
</dbReference>
<dbReference type="SMART" id="SM01026">
    <property type="entry name" value="Beach"/>
    <property type="match status" value="1"/>
</dbReference>
<dbReference type="InterPro" id="IPR015943">
    <property type="entry name" value="WD40/YVTN_repeat-like_dom_sf"/>
</dbReference>
<dbReference type="RefSeq" id="XP_001451588.1">
    <property type="nucleotide sequence ID" value="XM_001451551.1"/>
</dbReference>
<sequence length="2033" mass="242561">MWQQSKLKEQSNLLFFQGGASSLQINLLPNPISILEGKIRLKIINSENESSKFQELDQMNLDSFLDNFEYAEKLIIFTLYFTKDQEIQISICKMKKFIIIYKEGEFHQEQDYLTNLDLTSWFNIDFQLKNNQNLIVQINEQNFIFQLQQQEDLQPQFSKFVFGVNINDQLQESNEEFNCSIELLDQCSFEGQVSEFYLIINNSKIQFEQIKKTNLKRQTMIFINSEVFNENQQKFDELFSISPVLQNECKICFQNVYKLDMKKGIDFIQKCGGFNIFNMILDLLYTECENTNARDSEQIIILVLKIFQENMMMWNSKVSNFINSQNLQNMEENCKRWININQMISNEFIIQLLLIYSKMQNEQSSFLFLITIIKILDNQFTTFDQIKLICTSSIIQTLITSNCLRKFMNIHLYYESRYLFAQVSIKMSQAFMSIEEKHLFSYSLSKCIQYQGDILIPEINPITNFFNLLVSQKCFNLFTLDILQIIDILIKDRMKQKNNIKIEEETILNSFKYKIFQILKNDNRSFIYEFEVNDKMYELTFSIYSSIVFQLRQNSKENGELNTLQIYFDYFLKNRIEVGQLLISKVLTLIKQFEVDVLLIKKLVRFQNQLMLNLLIKDSVKRTILIWYLDLFKNAALKKWNSDILILKLVKLQSFPMLMKNLMTISLDNKQNSLDLFTYLVIYLIEMYPNLTSETLYEVHIQSQILSNDSFNQYLQVVYHTTISFYALKQAQPFQGEKDESKLVNIIILYMHIEKCIGEISNFEIVDWNQYSQIMDKGIDLFNYLGILFYDHDYIIPDFEDTFDLKQIKEDYNKMKKQNNRILPNGGIKRLMQQLIAPFVKIPQMIKPIRNYLSINKYNIEGRIDQQSCQRIKKFIDQEFSVYLFITKKQYRQQLTTMLHNADLNQGRIRIKENGSKLVKHYKFYQLLVYFALFENNQPNDNQLDKQILKNQSELQEILGQFKLTRTMDWKNVDPKLIQCFFHQQKESQEQILKAFNKLNTLKMQVQSSKQSIISTHDLSQIDLSNNELANSIRLSIFMDIIIYYQLIHKLWVLYPIIMEPQEKQRTQSNLLVYPKLSVLTLFEDSYKEQQRTHSQYQESGYQSQCGQVKDQLQLIQQKLNSFIYNKKCNFKFVETRQWKWVFDLSDFTRKHPFLQITKINQLYCSQDEIDHQFDKQQIQRMKKEQDIQNKINNAIMNLRKRSPENNQVGITKYNCEYITYQGVYQGVLKFNEINQSLQFEQQELESEELFSSPQVIQTTENIFLEITLDRIMNVHPRRFLLMEIAIEIFIDRQNYFFNLFKNSEQQLLLQEFRKKKVQVIDPKQEFKKMNYQEKWVEGQLSNFHYLMLVNIFSGRTCNDLSQYFVFPWVIQNYKSYQIDFYSKEGSDTFRNLKLPVGAIAKNSEQIIKDYMEREITSTNGNYQHKHHYSNAQTVLKYLIRLIPSKLMDEFSTSERLFSSIENLWENSINYDNKELIPEFYYMPEFLRNINLQQQSRIPVVELPNWVKTQTPEEFVYIMRLALESDTVSNELNHWIDLIFGNKSIGQNAVDSANMFHHLTYQENWNKLLNQSNDYLAIKQYLTKIQDIGQTPKQLFKKNHQKRVYSLQVFTNEIPDFGNDQLKQNKLFVFQQFDRLTELRKSQILGFYPYSKKCIYILKTNDKNYNNLTLLETKHFQDHFDFYPEIQLKQMFELPELKTDGCNPQNMFSFIYEQQFDFGDGYDSQYYSVFEGKQNYKLYLCLVGFLDESLKIYDLRNKMKKININFPTSDLERQKRTSCVRFHAVSKILAIGSLDGLLQLFQIQFNHQLQVKGVFTKQLENGILCIDLTDLLILTIDYKNIANLLSLEGNVLHTIYIDKSNKFWQCCIQMQFLVFKSVNSQISIFTMNGEQYVKPMTLLERTSSKNIMFTTPFSSTFLLYSLNQKEDEDMPKFVPVIYYFDIFDLKFKQQQFGFLNFNRILVNKGNLRGSGISAIHISFMRCKVDKQKKMKHIYLIAVDNQILQYMDEHYGRILFMTIDYLKMMKYYLKKREV</sequence>
<evidence type="ECO:0008006" key="5">
    <source>
        <dbReference type="Google" id="ProtNLM"/>
    </source>
</evidence>
<dbReference type="eggNOG" id="KOG1787">
    <property type="taxonomic scope" value="Eukaryota"/>
</dbReference>
<dbReference type="InterPro" id="IPR023362">
    <property type="entry name" value="PH-BEACH_dom"/>
</dbReference>
<dbReference type="Gene3D" id="2.130.10.10">
    <property type="entry name" value="YVTN repeat-like/Quinoprotein amine dehydrogenase"/>
    <property type="match status" value="1"/>
</dbReference>
<name>A0DMC4_PARTE</name>
<dbReference type="InParanoid" id="A0DMC4"/>
<dbReference type="PROSITE" id="PS51783">
    <property type="entry name" value="PH_BEACH"/>
    <property type="match status" value="1"/>
</dbReference>
<evidence type="ECO:0000259" key="2">
    <source>
        <dbReference type="PROSITE" id="PS51783"/>
    </source>
</evidence>
<accession>A0DMC4</accession>
<reference evidence="3 4" key="1">
    <citation type="journal article" date="2006" name="Nature">
        <title>Global trends of whole-genome duplications revealed by the ciliate Paramecium tetraurelia.</title>
        <authorList>
            <consortium name="Genoscope"/>
            <person name="Aury J.-M."/>
            <person name="Jaillon O."/>
            <person name="Duret L."/>
            <person name="Noel B."/>
            <person name="Jubin C."/>
            <person name="Porcel B.M."/>
            <person name="Segurens B."/>
            <person name="Daubin V."/>
            <person name="Anthouard V."/>
            <person name="Aiach N."/>
            <person name="Arnaiz O."/>
            <person name="Billaut A."/>
            <person name="Beisson J."/>
            <person name="Blanc I."/>
            <person name="Bouhouche K."/>
            <person name="Camara F."/>
            <person name="Duharcourt S."/>
            <person name="Guigo R."/>
            <person name="Gogendeau D."/>
            <person name="Katinka M."/>
            <person name="Keller A.-M."/>
            <person name="Kissmehl R."/>
            <person name="Klotz C."/>
            <person name="Koll F."/>
            <person name="Le Moue A."/>
            <person name="Lepere C."/>
            <person name="Malinsky S."/>
            <person name="Nowacki M."/>
            <person name="Nowak J.K."/>
            <person name="Plattner H."/>
            <person name="Poulain J."/>
            <person name="Ruiz F."/>
            <person name="Serrano V."/>
            <person name="Zagulski M."/>
            <person name="Dessen P."/>
            <person name="Betermier M."/>
            <person name="Weissenbach J."/>
            <person name="Scarpelli C."/>
            <person name="Schachter V."/>
            <person name="Sperling L."/>
            <person name="Meyer E."/>
            <person name="Cohen J."/>
            <person name="Wincker P."/>
        </authorList>
    </citation>
    <scope>NUCLEOTIDE SEQUENCE [LARGE SCALE GENOMIC DNA]</scope>
    <source>
        <strain evidence="3 4">Stock d4-2</strain>
    </source>
</reference>
<keyword evidence="4" id="KW-1185">Reference proteome</keyword>
<proteinExistence type="predicted"/>
<dbReference type="InterPro" id="IPR000409">
    <property type="entry name" value="BEACH_dom"/>
</dbReference>
<dbReference type="Proteomes" id="UP000000600">
    <property type="component" value="Unassembled WGS sequence"/>
</dbReference>
<dbReference type="OMA" id="IAPFVKI"/>
<dbReference type="InterPro" id="IPR050865">
    <property type="entry name" value="BEACH_Domain"/>
</dbReference>